<sequence>MMNQKYHGWHVLYVKSRHEKKVLDALIKLSLETFLPLIKTKKKWSDRTKIVELPLIPSYIFVNLTSPQDFHKALSADGACAYIRFGNSFAKVSEKEIVKMKLLVGAEDVMNIEVGSQLPKVGEFRKIEFGSLSGLECEILKVDNVNKIVVRIEQLQQNITAILPSYYFESEAVTL</sequence>
<proteinExistence type="predicted"/>
<dbReference type="EMBL" id="QBKT01000004">
    <property type="protein sequence ID" value="PTX61362.1"/>
    <property type="molecule type" value="Genomic_DNA"/>
</dbReference>
<dbReference type="Proteomes" id="UP000244090">
    <property type="component" value="Unassembled WGS sequence"/>
</dbReference>
<reference evidence="3 4" key="1">
    <citation type="submission" date="2018-04" db="EMBL/GenBank/DDBJ databases">
        <title>Genomic Encyclopedia of Archaeal and Bacterial Type Strains, Phase II (KMG-II): from individual species to whole genera.</title>
        <authorList>
            <person name="Goeker M."/>
        </authorList>
    </citation>
    <scope>NUCLEOTIDE SEQUENCE [LARGE SCALE GENOMIC DNA]</scope>
    <source>
        <strain evidence="3 4">DSM 25731</strain>
    </source>
</reference>
<dbReference type="NCBIfam" id="NF033644">
    <property type="entry name" value="antiterm_UpxY"/>
    <property type="match status" value="1"/>
</dbReference>
<dbReference type="InterPro" id="IPR006645">
    <property type="entry name" value="NGN-like_dom"/>
</dbReference>
<feature type="domain" description="NusG-like N-terminal" evidence="2">
    <location>
        <begin position="9"/>
        <end position="100"/>
    </location>
</feature>
<dbReference type="Pfam" id="PF02357">
    <property type="entry name" value="NusG"/>
    <property type="match status" value="1"/>
</dbReference>
<dbReference type="AlphaFoldDB" id="A0A2T6BZ65"/>
<keyword evidence="4" id="KW-1185">Reference proteome</keyword>
<gene>
    <name evidence="3" type="ORF">C8N46_1045</name>
</gene>
<dbReference type="SUPFAM" id="SSF82679">
    <property type="entry name" value="N-utilization substance G protein NusG, N-terminal domain"/>
    <property type="match status" value="1"/>
</dbReference>
<protein>
    <submittedName>
        <fullName evidence="3">Transcription antitermination protein nusG</fullName>
    </submittedName>
</protein>
<keyword evidence="1" id="KW-0804">Transcription</keyword>
<dbReference type="GO" id="GO:0006354">
    <property type="term" value="P:DNA-templated transcription elongation"/>
    <property type="evidence" value="ECO:0007669"/>
    <property type="project" value="InterPro"/>
</dbReference>
<evidence type="ECO:0000313" key="3">
    <source>
        <dbReference type="EMBL" id="PTX61362.1"/>
    </source>
</evidence>
<organism evidence="3 4">
    <name type="scientific">Kordia periserrulae</name>
    <dbReference type="NCBI Taxonomy" id="701523"/>
    <lineage>
        <taxon>Bacteria</taxon>
        <taxon>Pseudomonadati</taxon>
        <taxon>Bacteroidota</taxon>
        <taxon>Flavobacteriia</taxon>
        <taxon>Flavobacteriales</taxon>
        <taxon>Flavobacteriaceae</taxon>
        <taxon>Kordia</taxon>
    </lineage>
</organism>
<comment type="caution">
    <text evidence="3">The sequence shown here is derived from an EMBL/GenBank/DDBJ whole genome shotgun (WGS) entry which is preliminary data.</text>
</comment>
<name>A0A2T6BZ65_9FLAO</name>
<accession>A0A2T6BZ65</accession>
<evidence type="ECO:0000259" key="2">
    <source>
        <dbReference type="Pfam" id="PF02357"/>
    </source>
</evidence>
<evidence type="ECO:0000313" key="4">
    <source>
        <dbReference type="Proteomes" id="UP000244090"/>
    </source>
</evidence>
<evidence type="ECO:0000256" key="1">
    <source>
        <dbReference type="ARBA" id="ARBA00023163"/>
    </source>
</evidence>
<dbReference type="InterPro" id="IPR036735">
    <property type="entry name" value="NGN_dom_sf"/>
</dbReference>
<dbReference type="RefSeq" id="WP_245896785.1">
    <property type="nucleotide sequence ID" value="NZ_QBKT01000004.1"/>
</dbReference>
<dbReference type="Gene3D" id="3.30.70.940">
    <property type="entry name" value="NusG, N-terminal domain"/>
    <property type="match status" value="1"/>
</dbReference>